<protein>
    <submittedName>
        <fullName evidence="6">FAD-binding oxidoreductase</fullName>
    </submittedName>
</protein>
<dbReference type="PROSITE" id="PS51387">
    <property type="entry name" value="FAD_PCMH"/>
    <property type="match status" value="1"/>
</dbReference>
<dbReference type="InterPro" id="IPR050416">
    <property type="entry name" value="FAD-linked_Oxidoreductase"/>
</dbReference>
<dbReference type="GO" id="GO:0016491">
    <property type="term" value="F:oxidoreductase activity"/>
    <property type="evidence" value="ECO:0007669"/>
    <property type="project" value="UniProtKB-KW"/>
</dbReference>
<evidence type="ECO:0000313" key="7">
    <source>
        <dbReference type="Proteomes" id="UP001152795"/>
    </source>
</evidence>
<dbReference type="InterPro" id="IPR016167">
    <property type="entry name" value="FAD-bd_PCMH_sub1"/>
</dbReference>
<dbReference type="InterPro" id="IPR016169">
    <property type="entry name" value="FAD-bd_PCMH_sub2"/>
</dbReference>
<dbReference type="PANTHER" id="PTHR42973">
    <property type="entry name" value="BINDING OXIDOREDUCTASE, PUTATIVE (AFU_ORTHOLOGUE AFUA_1G17690)-RELATED"/>
    <property type="match status" value="1"/>
</dbReference>
<organism evidence="6 7">
    <name type="scientific">Paramuricea clavata</name>
    <name type="common">Red gorgonian</name>
    <name type="synonym">Violescent sea-whip</name>
    <dbReference type="NCBI Taxonomy" id="317549"/>
    <lineage>
        <taxon>Eukaryota</taxon>
        <taxon>Metazoa</taxon>
        <taxon>Cnidaria</taxon>
        <taxon>Anthozoa</taxon>
        <taxon>Octocorallia</taxon>
        <taxon>Malacalcyonacea</taxon>
        <taxon>Plexauridae</taxon>
        <taxon>Paramuricea</taxon>
    </lineage>
</organism>
<name>A0A7D9LFM7_PARCT</name>
<dbReference type="Proteomes" id="UP001152795">
    <property type="component" value="Unassembled WGS sequence"/>
</dbReference>
<dbReference type="PANTHER" id="PTHR42973:SF39">
    <property type="entry name" value="FAD-BINDING PCMH-TYPE DOMAIN-CONTAINING PROTEIN"/>
    <property type="match status" value="1"/>
</dbReference>
<keyword evidence="4" id="KW-0274">FAD</keyword>
<keyword evidence="7" id="KW-1185">Reference proteome</keyword>
<evidence type="ECO:0000256" key="5">
    <source>
        <dbReference type="ARBA" id="ARBA00023002"/>
    </source>
</evidence>
<dbReference type="Gene3D" id="3.30.465.10">
    <property type="match status" value="1"/>
</dbReference>
<dbReference type="Pfam" id="PF01565">
    <property type="entry name" value="FAD_binding_4"/>
    <property type="match status" value="1"/>
</dbReference>
<dbReference type="InterPro" id="IPR006094">
    <property type="entry name" value="Oxid_FAD_bind_N"/>
</dbReference>
<evidence type="ECO:0000256" key="1">
    <source>
        <dbReference type="ARBA" id="ARBA00001974"/>
    </source>
</evidence>
<comment type="caution">
    <text evidence="6">The sequence shown here is derived from an EMBL/GenBank/DDBJ whole genome shotgun (WGS) entry which is preliminary data.</text>
</comment>
<dbReference type="InterPro" id="IPR036318">
    <property type="entry name" value="FAD-bd_PCMH-like_sf"/>
</dbReference>
<dbReference type="AlphaFoldDB" id="A0A7D9LFM7"/>
<dbReference type="Gene3D" id="3.30.43.10">
    <property type="entry name" value="Uridine Diphospho-n-acetylenolpyruvylglucosamine Reductase, domain 2"/>
    <property type="match status" value="1"/>
</dbReference>
<dbReference type="InterPro" id="IPR016166">
    <property type="entry name" value="FAD-bd_PCMH"/>
</dbReference>
<evidence type="ECO:0000256" key="3">
    <source>
        <dbReference type="ARBA" id="ARBA00022630"/>
    </source>
</evidence>
<proteinExistence type="inferred from homology"/>
<dbReference type="EMBL" id="CACRXK020019556">
    <property type="protein sequence ID" value="CAB4033787.1"/>
    <property type="molecule type" value="Genomic_DNA"/>
</dbReference>
<dbReference type="Gene3D" id="3.40.462.20">
    <property type="match status" value="1"/>
</dbReference>
<comment type="cofactor">
    <cofactor evidence="1">
        <name>FAD</name>
        <dbReference type="ChEBI" id="CHEBI:57692"/>
    </cofactor>
</comment>
<gene>
    <name evidence="6" type="ORF">PACLA_8A019383</name>
</gene>
<keyword evidence="3" id="KW-0285">Flavoprotein</keyword>
<evidence type="ECO:0000313" key="6">
    <source>
        <dbReference type="EMBL" id="CAB4033787.1"/>
    </source>
</evidence>
<dbReference type="SUPFAM" id="SSF56176">
    <property type="entry name" value="FAD-binding/transporter-associated domain-like"/>
    <property type="match status" value="1"/>
</dbReference>
<sequence length="382" mass="42562">MSEAKGAKNEKELVAELRQLIKGDICSQFDPDYHREVRKVWNARLYEKNPLLFVYVECQDDILETLKFCKSHKLPLCICNGGTSMFVQDDGAVVLKLEKMNDVTVNQEAKTAAVNCGAKQGDVDKTTAEYGLVTTLGQASFVGATGSGLLLGMGVLGRSYGYAIDNLHAIEMITGSGETVKATATQNEELFWAMKGFGPNFGIVTKLHVNLHPIPAQIMAGNLYFAWENAANTLRNMRDFVLEKNDKRLVLYGVISTEKQRGKLMLFLRYVFNGDLNVGETYLEEFCKRSSPDSWDVEPMHYNVFQTTVDDLHPFGNYYFDDMGGFPLSEMSNEVIDVLIGRYNALPSVEKMSGSACYVLTTGGAYSELPENSNPFLYRAAR</sequence>
<comment type="similarity">
    <text evidence="2">Belongs to the oxygen-dependent FAD-linked oxidoreductase family.</text>
</comment>
<accession>A0A7D9LFM7</accession>
<evidence type="ECO:0000256" key="4">
    <source>
        <dbReference type="ARBA" id="ARBA00022827"/>
    </source>
</evidence>
<dbReference type="GO" id="GO:0071949">
    <property type="term" value="F:FAD binding"/>
    <property type="evidence" value="ECO:0007669"/>
    <property type="project" value="InterPro"/>
</dbReference>
<evidence type="ECO:0000256" key="2">
    <source>
        <dbReference type="ARBA" id="ARBA00005466"/>
    </source>
</evidence>
<keyword evidence="5" id="KW-0560">Oxidoreductase</keyword>
<dbReference type="OrthoDB" id="5954934at2759"/>
<reference evidence="6" key="1">
    <citation type="submission" date="2020-04" db="EMBL/GenBank/DDBJ databases">
        <authorList>
            <person name="Alioto T."/>
            <person name="Alioto T."/>
            <person name="Gomez Garrido J."/>
        </authorList>
    </citation>
    <scope>NUCLEOTIDE SEQUENCE</scope>
    <source>
        <strain evidence="6">A484AB</strain>
    </source>
</reference>